<evidence type="ECO:0000256" key="3">
    <source>
        <dbReference type="ARBA" id="ARBA00023172"/>
    </source>
</evidence>
<dbReference type="PROSITE" id="PS51900">
    <property type="entry name" value="CB"/>
    <property type="match status" value="1"/>
</dbReference>
<dbReference type="Gene3D" id="1.10.443.10">
    <property type="entry name" value="Intergrase catalytic core"/>
    <property type="match status" value="1"/>
</dbReference>
<dbReference type="GO" id="GO:0003677">
    <property type="term" value="F:DNA binding"/>
    <property type="evidence" value="ECO:0007669"/>
    <property type="project" value="UniProtKB-UniRule"/>
</dbReference>
<dbReference type="GO" id="GO:0015074">
    <property type="term" value="P:DNA integration"/>
    <property type="evidence" value="ECO:0007669"/>
    <property type="project" value="UniProtKB-KW"/>
</dbReference>
<evidence type="ECO:0000313" key="8">
    <source>
        <dbReference type="Proteomes" id="UP001076655"/>
    </source>
</evidence>
<dbReference type="InterPro" id="IPR024456">
    <property type="entry name" value="Integrase_catalytic_putative"/>
</dbReference>
<evidence type="ECO:0000259" key="5">
    <source>
        <dbReference type="PROSITE" id="PS51898"/>
    </source>
</evidence>
<dbReference type="PROSITE" id="PS51898">
    <property type="entry name" value="TYR_RECOMBINASE"/>
    <property type="match status" value="1"/>
</dbReference>
<dbReference type="InterPro" id="IPR024457">
    <property type="entry name" value="Putative_integrase_N"/>
</dbReference>
<evidence type="ECO:0000256" key="1">
    <source>
        <dbReference type="ARBA" id="ARBA00022908"/>
    </source>
</evidence>
<feature type="domain" description="Tyr recombinase" evidence="5">
    <location>
        <begin position="110"/>
        <end position="295"/>
    </location>
</feature>
<comment type="caution">
    <text evidence="7">The sequence shown here is derived from an EMBL/GenBank/DDBJ whole genome shotgun (WGS) entry which is preliminary data.</text>
</comment>
<dbReference type="RefSeq" id="WP_267785496.1">
    <property type="nucleotide sequence ID" value="NZ_JAPNMI010000004.1"/>
</dbReference>
<dbReference type="Pfam" id="PF12835">
    <property type="entry name" value="Integrase_1"/>
    <property type="match status" value="1"/>
</dbReference>
<dbReference type="InterPro" id="IPR044068">
    <property type="entry name" value="CB"/>
</dbReference>
<evidence type="ECO:0000256" key="2">
    <source>
        <dbReference type="ARBA" id="ARBA00023125"/>
    </source>
</evidence>
<dbReference type="GO" id="GO:0006310">
    <property type="term" value="P:DNA recombination"/>
    <property type="evidence" value="ECO:0007669"/>
    <property type="project" value="UniProtKB-KW"/>
</dbReference>
<dbReference type="EMBL" id="JAPNMI010000004">
    <property type="protein sequence ID" value="MCY0790009.1"/>
    <property type="molecule type" value="Genomic_DNA"/>
</dbReference>
<dbReference type="InterPro" id="IPR013762">
    <property type="entry name" value="Integrase-like_cat_sf"/>
</dbReference>
<dbReference type="InterPro" id="IPR011010">
    <property type="entry name" value="DNA_brk_join_enz"/>
</dbReference>
<dbReference type="SUPFAM" id="SSF56349">
    <property type="entry name" value="DNA breaking-rejoining enzymes"/>
    <property type="match status" value="1"/>
</dbReference>
<protein>
    <submittedName>
        <fullName evidence="7">Integrase domain-containing protein</fullName>
    </submittedName>
</protein>
<evidence type="ECO:0000313" key="7">
    <source>
        <dbReference type="EMBL" id="MCY0790009.1"/>
    </source>
</evidence>
<name>A0A9Q4CP23_MORMO</name>
<evidence type="ECO:0000256" key="4">
    <source>
        <dbReference type="PROSITE-ProRule" id="PRU01248"/>
    </source>
</evidence>
<dbReference type="AlphaFoldDB" id="A0A9Q4CP23"/>
<proteinExistence type="predicted"/>
<keyword evidence="1" id="KW-0229">DNA integration</keyword>
<accession>A0A9Q4CP23</accession>
<dbReference type="Pfam" id="PF12834">
    <property type="entry name" value="Phage_int_SAM_2"/>
    <property type="match status" value="1"/>
</dbReference>
<organism evidence="7 8">
    <name type="scientific">Morganella morganii</name>
    <name type="common">Proteus morganii</name>
    <dbReference type="NCBI Taxonomy" id="582"/>
    <lineage>
        <taxon>Bacteria</taxon>
        <taxon>Pseudomonadati</taxon>
        <taxon>Pseudomonadota</taxon>
        <taxon>Gammaproteobacteria</taxon>
        <taxon>Enterobacterales</taxon>
        <taxon>Morganellaceae</taxon>
        <taxon>Morganella</taxon>
    </lineage>
</organism>
<dbReference type="Proteomes" id="UP001076655">
    <property type="component" value="Unassembled WGS sequence"/>
</dbReference>
<evidence type="ECO:0000259" key="6">
    <source>
        <dbReference type="PROSITE" id="PS51900"/>
    </source>
</evidence>
<dbReference type="InterPro" id="IPR002104">
    <property type="entry name" value="Integrase_catalytic"/>
</dbReference>
<keyword evidence="2 4" id="KW-0238">DNA-binding</keyword>
<keyword evidence="3" id="KW-0233">DNA recombination</keyword>
<gene>
    <name evidence="7" type="ORF">N0392_09965</name>
</gene>
<feature type="domain" description="Core-binding (CB)" evidence="6">
    <location>
        <begin position="1"/>
        <end position="86"/>
    </location>
</feature>
<reference evidence="7" key="1">
    <citation type="submission" date="2022-08" db="EMBL/GenBank/DDBJ databases">
        <authorList>
            <person name="Dale J.L."/>
        </authorList>
    </citation>
    <scope>NUCLEOTIDE SEQUENCE</scope>
    <source>
        <strain evidence="7">2022EL-00758</strain>
    </source>
</reference>
<sequence>MSKLTREMTTLAKQAGGSFKTVHDRTRIMERFSRHLLALNIQIKDIRHLKSKHIEQFIADRLSSGITLRSLQNEMAALRCVLRTGGRDKLAESERLTNKALGLSGASRAGTKLAIPDDRFQAALRQAQARDEGFACALRLARLLGLRSQEAVQCAASINKWKNQINTFRSTVTVVFGTKGGRPREVQIIDRDALKQAVENALRVAESRNGRLIDKPDLKAAMNYWRAHTARIGLTGCYSPHSLRYARAQDSIAHYLSQGYSRTEARALTSMDLGHGDGRGRYVERVYTQKRIDDV</sequence>